<proteinExistence type="predicted"/>
<name>A0A381YP01_9ZZZZ</name>
<organism evidence="2">
    <name type="scientific">marine metagenome</name>
    <dbReference type="NCBI Taxonomy" id="408172"/>
    <lineage>
        <taxon>unclassified sequences</taxon>
        <taxon>metagenomes</taxon>
        <taxon>ecological metagenomes</taxon>
    </lineage>
</organism>
<evidence type="ECO:0000256" key="1">
    <source>
        <dbReference type="SAM" id="MobiDB-lite"/>
    </source>
</evidence>
<feature type="compositionally biased region" description="Basic and acidic residues" evidence="1">
    <location>
        <begin position="37"/>
        <end position="46"/>
    </location>
</feature>
<dbReference type="AlphaFoldDB" id="A0A381YP01"/>
<feature type="region of interest" description="Disordered" evidence="1">
    <location>
        <begin position="27"/>
        <end position="46"/>
    </location>
</feature>
<gene>
    <name evidence="2" type="ORF">METZ01_LOCUS131610</name>
</gene>
<evidence type="ECO:0000313" key="2">
    <source>
        <dbReference type="EMBL" id="SVA78756.1"/>
    </source>
</evidence>
<dbReference type="EMBL" id="UINC01018696">
    <property type="protein sequence ID" value="SVA78756.1"/>
    <property type="molecule type" value="Genomic_DNA"/>
</dbReference>
<sequence length="46" mass="5039">MPQASLGGAFAPLQPVDRARSEVNGCHRHTLNGTMGRFDEIQSTRQ</sequence>
<accession>A0A381YP01</accession>
<protein>
    <submittedName>
        <fullName evidence="2">Uncharacterized protein</fullName>
    </submittedName>
</protein>
<reference evidence="2" key="1">
    <citation type="submission" date="2018-05" db="EMBL/GenBank/DDBJ databases">
        <authorList>
            <person name="Lanie J.A."/>
            <person name="Ng W.-L."/>
            <person name="Kazmierczak K.M."/>
            <person name="Andrzejewski T.M."/>
            <person name="Davidsen T.M."/>
            <person name="Wayne K.J."/>
            <person name="Tettelin H."/>
            <person name="Glass J.I."/>
            <person name="Rusch D."/>
            <person name="Podicherti R."/>
            <person name="Tsui H.-C.T."/>
            <person name="Winkler M.E."/>
        </authorList>
    </citation>
    <scope>NUCLEOTIDE SEQUENCE</scope>
</reference>